<accession>A0A1W2FZV4</accession>
<proteinExistence type="predicted"/>
<evidence type="ECO:0000313" key="3">
    <source>
        <dbReference type="Proteomes" id="UP000192674"/>
    </source>
</evidence>
<protein>
    <submittedName>
        <fullName evidence="2">Uncharacterized protein</fullName>
    </submittedName>
</protein>
<gene>
    <name evidence="2" type="ORF">SAMN05661093_10865</name>
</gene>
<dbReference type="AlphaFoldDB" id="A0A1W2FZV4"/>
<evidence type="ECO:0000256" key="1">
    <source>
        <dbReference type="SAM" id="Phobius"/>
    </source>
</evidence>
<reference evidence="2 3" key="1">
    <citation type="submission" date="2017-04" db="EMBL/GenBank/DDBJ databases">
        <authorList>
            <person name="Afonso C.L."/>
            <person name="Miller P.J."/>
            <person name="Scott M.A."/>
            <person name="Spackman E."/>
            <person name="Goraichik I."/>
            <person name="Dimitrov K.M."/>
            <person name="Suarez D.L."/>
            <person name="Swayne D.E."/>
        </authorList>
    </citation>
    <scope>NUCLEOTIDE SEQUENCE [LARGE SCALE GENOMIC DNA]</scope>
    <source>
        <strain evidence="2 3">DSM 43828</strain>
    </source>
</reference>
<keyword evidence="1" id="KW-0812">Transmembrane</keyword>
<dbReference type="Proteomes" id="UP000192674">
    <property type="component" value="Unassembled WGS sequence"/>
</dbReference>
<keyword evidence="1" id="KW-1133">Transmembrane helix</keyword>
<feature type="transmembrane region" description="Helical" evidence="1">
    <location>
        <begin position="6"/>
        <end position="30"/>
    </location>
</feature>
<dbReference type="EMBL" id="FWXV01000022">
    <property type="protein sequence ID" value="SMD27262.1"/>
    <property type="molecule type" value="Genomic_DNA"/>
</dbReference>
<sequence>MGTVAAKMLFLDGGVVLSGVAMVCALLRLVNRNLGQPTMEVLGLLWQPGYVICLDSRCGGKQPSSTTVLCRVWTIMSAMHVFVTR</sequence>
<keyword evidence="1" id="KW-0472">Membrane</keyword>
<organism evidence="2 3">
    <name type="scientific">Kibdelosporangium aridum</name>
    <dbReference type="NCBI Taxonomy" id="2030"/>
    <lineage>
        <taxon>Bacteria</taxon>
        <taxon>Bacillati</taxon>
        <taxon>Actinomycetota</taxon>
        <taxon>Actinomycetes</taxon>
        <taxon>Pseudonocardiales</taxon>
        <taxon>Pseudonocardiaceae</taxon>
        <taxon>Kibdelosporangium</taxon>
    </lineage>
</organism>
<evidence type="ECO:0000313" key="2">
    <source>
        <dbReference type="EMBL" id="SMD27262.1"/>
    </source>
</evidence>
<dbReference type="RefSeq" id="WP_200826124.1">
    <property type="nucleotide sequence ID" value="NZ_FWXV01000022.1"/>
</dbReference>
<keyword evidence="3" id="KW-1185">Reference proteome</keyword>
<name>A0A1W2FZV4_KIBAR</name>